<dbReference type="RefSeq" id="WP_342022992.1">
    <property type="nucleotide sequence ID" value="NZ_CP151657.1"/>
</dbReference>
<sequence>MAKDPVTLQDVADAAGVSIATASRALTGKSRVSKQTTAHVVRVASRLGYRVNVFGRALREGTGRTVGVVVPVISNPFFGQLVHHLEAELLDHGLDLLIADSHGETLREKGRLRMLVERRVEGIIVVPSDAEESAPALQDAARTTPLVQLDRRVEGVAVDYVGVDNSRGMSLLMEHLNSHGVREVVLVASDSTTSAGRERREAYEREATRMGMVMQDPILDEFTLEFGQRAAQQLATRGSMAEAVIAGDDLIATGLVIGLKKAGLSIPEDVLITGFDGTMLANICDPMLTTIEQPFASLARETVRALVRRIADRDAPVMFSRLSPSLRAAASTGGVPAPETENADAEAASS</sequence>
<feature type="region of interest" description="Disordered" evidence="4">
    <location>
        <begin position="329"/>
        <end position="350"/>
    </location>
</feature>
<dbReference type="SUPFAM" id="SSF53822">
    <property type="entry name" value="Periplasmic binding protein-like I"/>
    <property type="match status" value="1"/>
</dbReference>
<name>A0ABZ2ZU27_9MICC</name>
<dbReference type="PANTHER" id="PTHR30146">
    <property type="entry name" value="LACI-RELATED TRANSCRIPTIONAL REPRESSOR"/>
    <property type="match status" value="1"/>
</dbReference>
<reference evidence="6 7" key="1">
    <citation type="submission" date="2024-04" db="EMBL/GenBank/DDBJ databases">
        <title>Arthrobacter sp. from Plains bison fecal sample.</title>
        <authorList>
            <person name="Ruzzini A."/>
        </authorList>
    </citation>
    <scope>NUCLEOTIDE SEQUENCE [LARGE SCALE GENOMIC DNA]</scope>
    <source>
        <strain evidence="6 7">EINP1</strain>
    </source>
</reference>
<dbReference type="InterPro" id="IPR028082">
    <property type="entry name" value="Peripla_BP_I"/>
</dbReference>
<organism evidence="6 7">
    <name type="scientific">Arthrobacter citreus</name>
    <dbReference type="NCBI Taxonomy" id="1670"/>
    <lineage>
        <taxon>Bacteria</taxon>
        <taxon>Bacillati</taxon>
        <taxon>Actinomycetota</taxon>
        <taxon>Actinomycetes</taxon>
        <taxon>Micrococcales</taxon>
        <taxon>Micrococcaceae</taxon>
        <taxon>Arthrobacter</taxon>
    </lineage>
</organism>
<accession>A0ABZ2ZU27</accession>
<protein>
    <submittedName>
        <fullName evidence="6">LacI family DNA-binding transcriptional regulator</fullName>
    </submittedName>
</protein>
<dbReference type="Pfam" id="PF00356">
    <property type="entry name" value="LacI"/>
    <property type="match status" value="1"/>
</dbReference>
<keyword evidence="3" id="KW-0804">Transcription</keyword>
<dbReference type="InterPro" id="IPR010982">
    <property type="entry name" value="Lambda_DNA-bd_dom_sf"/>
</dbReference>
<dbReference type="EMBL" id="CP151657">
    <property type="protein sequence ID" value="WZP15327.1"/>
    <property type="molecule type" value="Genomic_DNA"/>
</dbReference>
<evidence type="ECO:0000256" key="3">
    <source>
        <dbReference type="ARBA" id="ARBA00023163"/>
    </source>
</evidence>
<evidence type="ECO:0000313" key="6">
    <source>
        <dbReference type="EMBL" id="WZP15327.1"/>
    </source>
</evidence>
<dbReference type="SMART" id="SM00354">
    <property type="entry name" value="HTH_LACI"/>
    <property type="match status" value="1"/>
</dbReference>
<evidence type="ECO:0000256" key="4">
    <source>
        <dbReference type="SAM" id="MobiDB-lite"/>
    </source>
</evidence>
<dbReference type="CDD" id="cd06267">
    <property type="entry name" value="PBP1_LacI_sugar_binding-like"/>
    <property type="match status" value="1"/>
</dbReference>
<dbReference type="Gene3D" id="3.40.50.2300">
    <property type="match status" value="2"/>
</dbReference>
<keyword evidence="2 6" id="KW-0238">DNA-binding</keyword>
<dbReference type="InterPro" id="IPR046335">
    <property type="entry name" value="LacI/GalR-like_sensor"/>
</dbReference>
<dbReference type="Pfam" id="PF13377">
    <property type="entry name" value="Peripla_BP_3"/>
    <property type="match status" value="1"/>
</dbReference>
<dbReference type="Gene3D" id="1.10.260.40">
    <property type="entry name" value="lambda repressor-like DNA-binding domains"/>
    <property type="match status" value="1"/>
</dbReference>
<dbReference type="PROSITE" id="PS00356">
    <property type="entry name" value="HTH_LACI_1"/>
    <property type="match status" value="1"/>
</dbReference>
<keyword evidence="7" id="KW-1185">Reference proteome</keyword>
<dbReference type="CDD" id="cd01392">
    <property type="entry name" value="HTH_LacI"/>
    <property type="match status" value="1"/>
</dbReference>
<keyword evidence="1" id="KW-0805">Transcription regulation</keyword>
<evidence type="ECO:0000256" key="1">
    <source>
        <dbReference type="ARBA" id="ARBA00023015"/>
    </source>
</evidence>
<dbReference type="Proteomes" id="UP001448858">
    <property type="component" value="Chromosome"/>
</dbReference>
<dbReference type="PROSITE" id="PS50932">
    <property type="entry name" value="HTH_LACI_2"/>
    <property type="match status" value="1"/>
</dbReference>
<evidence type="ECO:0000256" key="2">
    <source>
        <dbReference type="ARBA" id="ARBA00023125"/>
    </source>
</evidence>
<gene>
    <name evidence="6" type="ORF">AAE021_14310</name>
</gene>
<dbReference type="GO" id="GO:0003677">
    <property type="term" value="F:DNA binding"/>
    <property type="evidence" value="ECO:0007669"/>
    <property type="project" value="UniProtKB-KW"/>
</dbReference>
<evidence type="ECO:0000313" key="7">
    <source>
        <dbReference type="Proteomes" id="UP001448858"/>
    </source>
</evidence>
<evidence type="ECO:0000259" key="5">
    <source>
        <dbReference type="PROSITE" id="PS50932"/>
    </source>
</evidence>
<proteinExistence type="predicted"/>
<dbReference type="InterPro" id="IPR000843">
    <property type="entry name" value="HTH_LacI"/>
</dbReference>
<dbReference type="PANTHER" id="PTHR30146:SF109">
    <property type="entry name" value="HTH-TYPE TRANSCRIPTIONAL REGULATOR GALS"/>
    <property type="match status" value="1"/>
</dbReference>
<dbReference type="SUPFAM" id="SSF47413">
    <property type="entry name" value="lambda repressor-like DNA-binding domains"/>
    <property type="match status" value="1"/>
</dbReference>
<feature type="domain" description="HTH lacI-type" evidence="5">
    <location>
        <begin position="6"/>
        <end position="60"/>
    </location>
</feature>